<proteinExistence type="predicted"/>
<gene>
    <name evidence="1" type="ORF">METZ01_LOCUS510916</name>
</gene>
<accession>A0A383EMB9</accession>
<evidence type="ECO:0000313" key="1">
    <source>
        <dbReference type="EMBL" id="SVE58062.1"/>
    </source>
</evidence>
<dbReference type="AlphaFoldDB" id="A0A383EMB9"/>
<dbReference type="EMBL" id="UINC01227261">
    <property type="protein sequence ID" value="SVE58062.1"/>
    <property type="molecule type" value="Genomic_DNA"/>
</dbReference>
<organism evidence="1">
    <name type="scientific">marine metagenome</name>
    <dbReference type="NCBI Taxonomy" id="408172"/>
    <lineage>
        <taxon>unclassified sequences</taxon>
        <taxon>metagenomes</taxon>
        <taxon>ecological metagenomes</taxon>
    </lineage>
</organism>
<name>A0A383EMB9_9ZZZZ</name>
<reference evidence="1" key="1">
    <citation type="submission" date="2018-05" db="EMBL/GenBank/DDBJ databases">
        <authorList>
            <person name="Lanie J.A."/>
            <person name="Ng W.-L."/>
            <person name="Kazmierczak K.M."/>
            <person name="Andrzejewski T.M."/>
            <person name="Davidsen T.M."/>
            <person name="Wayne K.J."/>
            <person name="Tettelin H."/>
            <person name="Glass J.I."/>
            <person name="Rusch D."/>
            <person name="Podicherti R."/>
            <person name="Tsui H.-C.T."/>
            <person name="Winkler M.E."/>
        </authorList>
    </citation>
    <scope>NUCLEOTIDE SEQUENCE</scope>
</reference>
<protein>
    <submittedName>
        <fullName evidence="1">Uncharacterized protein</fullName>
    </submittedName>
</protein>
<sequence length="45" mass="4723">MVFSPLLTVDKDLEAVFKKAVAGAGAAGTSKFGDVESSIPFRYSD</sequence>